<feature type="signal peptide" evidence="1">
    <location>
        <begin position="1"/>
        <end position="21"/>
    </location>
</feature>
<dbReference type="OrthoDB" id="6373466at2759"/>
<dbReference type="OMA" id="RKYEARC"/>
<organism evidence="2 3">
    <name type="scientific">Strongylocentrotus purpuratus</name>
    <name type="common">Purple sea urchin</name>
    <dbReference type="NCBI Taxonomy" id="7668"/>
    <lineage>
        <taxon>Eukaryota</taxon>
        <taxon>Metazoa</taxon>
        <taxon>Echinodermata</taxon>
        <taxon>Eleutherozoa</taxon>
        <taxon>Echinozoa</taxon>
        <taxon>Echinoidea</taxon>
        <taxon>Euechinoidea</taxon>
        <taxon>Echinacea</taxon>
        <taxon>Camarodonta</taxon>
        <taxon>Echinidea</taxon>
        <taxon>Strongylocentrotidae</taxon>
        <taxon>Strongylocentrotus</taxon>
    </lineage>
</organism>
<accession>A0A7M7NU95</accession>
<dbReference type="RefSeq" id="XP_030855093.1">
    <property type="nucleotide sequence ID" value="XM_030999233.1"/>
</dbReference>
<reference evidence="3" key="1">
    <citation type="submission" date="2015-02" db="EMBL/GenBank/DDBJ databases">
        <title>Genome sequencing for Strongylocentrotus purpuratus.</title>
        <authorList>
            <person name="Murali S."/>
            <person name="Liu Y."/>
            <person name="Vee V."/>
            <person name="English A."/>
            <person name="Wang M."/>
            <person name="Skinner E."/>
            <person name="Han Y."/>
            <person name="Muzny D.M."/>
            <person name="Worley K.C."/>
            <person name="Gibbs R.A."/>
        </authorList>
    </citation>
    <scope>NUCLEOTIDE SEQUENCE</scope>
</reference>
<keyword evidence="1" id="KW-0732">Signal</keyword>
<proteinExistence type="predicted"/>
<dbReference type="AlphaFoldDB" id="A0A7M7NU95"/>
<dbReference type="KEGG" id="spu:764662"/>
<feature type="chain" id="PRO_5036401749" evidence="1">
    <location>
        <begin position="22"/>
        <end position="158"/>
    </location>
</feature>
<dbReference type="GeneID" id="764662"/>
<evidence type="ECO:0000313" key="3">
    <source>
        <dbReference type="Proteomes" id="UP000007110"/>
    </source>
</evidence>
<dbReference type="GeneID" id="115929636"/>
<evidence type="ECO:0000256" key="1">
    <source>
        <dbReference type="SAM" id="SignalP"/>
    </source>
</evidence>
<reference evidence="2" key="2">
    <citation type="submission" date="2021-01" db="UniProtKB">
        <authorList>
            <consortium name="EnsemblMetazoa"/>
        </authorList>
    </citation>
    <scope>IDENTIFICATION</scope>
</reference>
<dbReference type="InParanoid" id="A0A7M7NU95"/>
<sequence>MAPNTTLLLCLSLGLISLVQGYAFELEDAGDVAGLLGDADLEGIDEMPMMEAGAIGEEEDKRMMPMEGQTAQDYLLELYERDRRGARWNKNFMGISSLDRSITAYTSFLPCRVEGMCKQKFKKTFRCKCNQHTYCVGPGKKYEARCRYSAVGHVFYQP</sequence>
<name>A0A7M7NU95_STRPU</name>
<dbReference type="Proteomes" id="UP000007110">
    <property type="component" value="Unassembled WGS sequence"/>
</dbReference>
<keyword evidence="3" id="KW-1185">Reference proteome</keyword>
<dbReference type="EnsemblMetazoa" id="XM_030984799">
    <property type="protein sequence ID" value="XP_030840659"/>
    <property type="gene ID" value="LOC764662"/>
</dbReference>
<protein>
    <submittedName>
        <fullName evidence="2">Uncharacterized protein</fullName>
    </submittedName>
</protein>
<dbReference type="KEGG" id="spu:115929636"/>
<evidence type="ECO:0000313" key="2">
    <source>
        <dbReference type="EnsemblMetazoa" id="XP_030840659"/>
    </source>
</evidence>
<dbReference type="EnsemblMetazoa" id="XM_030999233">
    <property type="protein sequence ID" value="XP_030855093"/>
    <property type="gene ID" value="LOC115929636"/>
</dbReference>
<dbReference type="RefSeq" id="XP_030840659.1">
    <property type="nucleotide sequence ID" value="XM_030984799.1"/>
</dbReference>